<name>A0A6A0GTJ9_HYAAZ</name>
<comment type="caution">
    <text evidence="8">The sequence shown here is derived from an EMBL/GenBank/DDBJ whole genome shotgun (WGS) entry which is preliminary data.</text>
</comment>
<comment type="subcellular location">
    <subcellularLocation>
        <location evidence="1">Membrane</location>
    </subcellularLocation>
</comment>
<dbReference type="InterPro" id="IPR013057">
    <property type="entry name" value="AA_transpt_TM"/>
</dbReference>
<protein>
    <recommendedName>
        <fullName evidence="7">Amino acid transporter transmembrane domain-containing protein</fullName>
    </recommendedName>
</protein>
<keyword evidence="4 6" id="KW-1133">Transmembrane helix</keyword>
<dbReference type="OrthoDB" id="655540at2759"/>
<keyword evidence="5 6" id="KW-0472">Membrane</keyword>
<evidence type="ECO:0000256" key="4">
    <source>
        <dbReference type="ARBA" id="ARBA00022989"/>
    </source>
</evidence>
<feature type="transmembrane region" description="Helical" evidence="6">
    <location>
        <begin position="158"/>
        <end position="181"/>
    </location>
</feature>
<evidence type="ECO:0000313" key="8">
    <source>
        <dbReference type="EMBL" id="KAA0187648.1"/>
    </source>
</evidence>
<dbReference type="GO" id="GO:0016020">
    <property type="term" value="C:membrane"/>
    <property type="evidence" value="ECO:0007669"/>
    <property type="project" value="UniProtKB-SubCell"/>
</dbReference>
<gene>
    <name evidence="8" type="ORF">HAZT_HAZT000522</name>
</gene>
<keyword evidence="2" id="KW-0813">Transport</keyword>
<organism evidence="8">
    <name type="scientific">Hyalella azteca</name>
    <name type="common">Amphipod</name>
    <dbReference type="NCBI Taxonomy" id="294128"/>
    <lineage>
        <taxon>Eukaryota</taxon>
        <taxon>Metazoa</taxon>
        <taxon>Ecdysozoa</taxon>
        <taxon>Arthropoda</taxon>
        <taxon>Crustacea</taxon>
        <taxon>Multicrustacea</taxon>
        <taxon>Malacostraca</taxon>
        <taxon>Eumalacostraca</taxon>
        <taxon>Peracarida</taxon>
        <taxon>Amphipoda</taxon>
        <taxon>Senticaudata</taxon>
        <taxon>Talitrida</taxon>
        <taxon>Talitroidea</taxon>
        <taxon>Hyalellidae</taxon>
        <taxon>Hyalella</taxon>
    </lineage>
</organism>
<sequence length="365" mass="39267">MIRTCDLRETKGLSVVVAGLFIVAQLAGAGFVSLPKALGNTGWLGLPMMILFCVMVGLSATRLGFCWNILEERWPDQYSQPARQPYMEIAEKAFGKHGRAFALFCVVASQFGGTTVFIILAAELLNTLLPGLSTCVYIIIVATIITPCTWLGTPKDFWLGPMLAVVSTIAACLAIFVQTLLDAPDQHYVQFVNPTIKTFALGYGAILFAFGILLLYVPVSVAGYAVFGTYVNSNILFEVTQGPAVEAAMALQIINLLGSYVIGFNTVTQAFEDILNIPQNFGVKRIVTRTSIVWLQAIIGLAIPDFSLILNLIGGPVPFWMRVALIEIVIIGAIGGTFSTVSAIVEIVNTPFSASCFADFSGDSL</sequence>
<feature type="domain" description="Amino acid transporter transmembrane" evidence="7">
    <location>
        <begin position="13"/>
        <end position="211"/>
    </location>
</feature>
<feature type="transmembrane region" description="Helical" evidence="6">
    <location>
        <begin position="46"/>
        <end position="70"/>
    </location>
</feature>
<feature type="transmembrane region" description="Helical" evidence="6">
    <location>
        <begin position="12"/>
        <end position="34"/>
    </location>
</feature>
<evidence type="ECO:0000256" key="6">
    <source>
        <dbReference type="SAM" id="Phobius"/>
    </source>
</evidence>
<dbReference type="Pfam" id="PF01490">
    <property type="entry name" value="Aa_trans"/>
    <property type="match status" value="2"/>
</dbReference>
<feature type="transmembrane region" description="Helical" evidence="6">
    <location>
        <begin position="201"/>
        <end position="227"/>
    </location>
</feature>
<feature type="transmembrane region" description="Helical" evidence="6">
    <location>
        <begin position="101"/>
        <end position="122"/>
    </location>
</feature>
<evidence type="ECO:0000256" key="2">
    <source>
        <dbReference type="ARBA" id="ARBA00022448"/>
    </source>
</evidence>
<reference evidence="8" key="2">
    <citation type="journal article" date="2018" name="Environ. Sci. Technol.">
        <title>The Toxicogenome of Hyalella azteca: A Model for Sediment Ecotoxicology and Evolutionary Toxicology.</title>
        <authorList>
            <person name="Poynton H.C."/>
            <person name="Hasenbein S."/>
            <person name="Benoit J.B."/>
            <person name="Sepulveda M.S."/>
            <person name="Poelchau M.F."/>
            <person name="Hughes D.S.T."/>
            <person name="Murali S.C."/>
            <person name="Chen S."/>
            <person name="Glastad K.M."/>
            <person name="Goodisman M.A.D."/>
            <person name="Werren J.H."/>
            <person name="Vineis J.H."/>
            <person name="Bowen J.L."/>
            <person name="Friedrich M."/>
            <person name="Jones J."/>
            <person name="Robertson H.M."/>
            <person name="Feyereisen R."/>
            <person name="Mechler-Hickson A."/>
            <person name="Mathers N."/>
            <person name="Lee C.E."/>
            <person name="Colbourne J.K."/>
            <person name="Biales A."/>
            <person name="Johnston J.S."/>
            <person name="Wellborn G.A."/>
            <person name="Rosendale A.J."/>
            <person name="Cridge A.G."/>
            <person name="Munoz-Torres M.C."/>
            <person name="Bain P.A."/>
            <person name="Manny A.R."/>
            <person name="Major K.M."/>
            <person name="Lambert F.N."/>
            <person name="Vulpe C.D."/>
            <person name="Tuck P."/>
            <person name="Blalock B.J."/>
            <person name="Lin Y.Y."/>
            <person name="Smith M.E."/>
            <person name="Ochoa-Acuna H."/>
            <person name="Chen M.M."/>
            <person name="Childers C.P."/>
            <person name="Qu J."/>
            <person name="Dugan S."/>
            <person name="Lee S.L."/>
            <person name="Chao H."/>
            <person name="Dinh H."/>
            <person name="Han Y."/>
            <person name="Doddapaneni H."/>
            <person name="Worley K.C."/>
            <person name="Muzny D.M."/>
            <person name="Gibbs R.A."/>
            <person name="Richards S."/>
        </authorList>
    </citation>
    <scope>NUCLEOTIDE SEQUENCE</scope>
    <source>
        <strain evidence="8">HAZT.00-mixed</strain>
        <tissue evidence="8">Whole organism</tissue>
    </source>
</reference>
<dbReference type="EMBL" id="JQDR03014766">
    <property type="protein sequence ID" value="KAA0187648.1"/>
    <property type="molecule type" value="Genomic_DNA"/>
</dbReference>
<evidence type="ECO:0000256" key="3">
    <source>
        <dbReference type="ARBA" id="ARBA00022692"/>
    </source>
</evidence>
<reference evidence="8" key="1">
    <citation type="submission" date="2014-08" db="EMBL/GenBank/DDBJ databases">
        <authorList>
            <person name="Murali S."/>
            <person name="Richards S."/>
            <person name="Bandaranaike D."/>
            <person name="Bellair M."/>
            <person name="Blankenburg K."/>
            <person name="Chao H."/>
            <person name="Dinh H."/>
            <person name="Doddapaneni H."/>
            <person name="Dugan-Rocha S."/>
            <person name="Elkadiri S."/>
            <person name="Gnanaolivu R."/>
            <person name="Hughes D."/>
            <person name="Lee S."/>
            <person name="Li M."/>
            <person name="Ming W."/>
            <person name="Munidasa M."/>
            <person name="Muniz J."/>
            <person name="Nguyen L."/>
            <person name="Osuji N."/>
            <person name="Pu L.-L."/>
            <person name="Puazo M."/>
            <person name="Skinner E."/>
            <person name="Qu C."/>
            <person name="Quiroz J."/>
            <person name="Raj R."/>
            <person name="Weissenberger G."/>
            <person name="Xin Y."/>
            <person name="Zou X."/>
            <person name="Han Y."/>
            <person name="Worley K."/>
            <person name="Muzny D."/>
            <person name="Gibbs R."/>
        </authorList>
    </citation>
    <scope>NUCLEOTIDE SEQUENCE</scope>
    <source>
        <strain evidence="8">HAZT.00-mixed</strain>
        <tissue evidence="8">Whole organism</tissue>
    </source>
</reference>
<accession>A0A6A0GTJ9</accession>
<keyword evidence="3 6" id="KW-0812">Transmembrane</keyword>
<feature type="transmembrane region" description="Helical" evidence="6">
    <location>
        <begin position="292"/>
        <end position="313"/>
    </location>
</feature>
<dbReference type="Proteomes" id="UP000711488">
    <property type="component" value="Unassembled WGS sequence"/>
</dbReference>
<dbReference type="PANTHER" id="PTHR48017">
    <property type="entry name" value="OS05G0424000 PROTEIN-RELATED"/>
    <property type="match status" value="1"/>
</dbReference>
<evidence type="ECO:0000256" key="5">
    <source>
        <dbReference type="ARBA" id="ARBA00023136"/>
    </source>
</evidence>
<evidence type="ECO:0000256" key="1">
    <source>
        <dbReference type="ARBA" id="ARBA00004370"/>
    </source>
</evidence>
<proteinExistence type="predicted"/>
<feature type="transmembrane region" description="Helical" evidence="6">
    <location>
        <begin position="319"/>
        <end position="345"/>
    </location>
</feature>
<feature type="transmembrane region" description="Helical" evidence="6">
    <location>
        <begin position="128"/>
        <end position="151"/>
    </location>
</feature>
<reference evidence="8" key="3">
    <citation type="submission" date="2019-06" db="EMBL/GenBank/DDBJ databases">
        <authorList>
            <person name="Poynton C."/>
            <person name="Hasenbein S."/>
            <person name="Benoit J.B."/>
            <person name="Sepulveda M.S."/>
            <person name="Poelchau M.F."/>
            <person name="Murali S.C."/>
            <person name="Chen S."/>
            <person name="Glastad K.M."/>
            <person name="Werren J.H."/>
            <person name="Vineis J.H."/>
            <person name="Bowen J.L."/>
            <person name="Friedrich M."/>
            <person name="Jones J."/>
            <person name="Robertson H.M."/>
            <person name="Feyereisen R."/>
            <person name="Mechler-Hickson A."/>
            <person name="Mathers N."/>
            <person name="Lee C.E."/>
            <person name="Colbourne J.K."/>
            <person name="Biales A."/>
            <person name="Johnston J.S."/>
            <person name="Wellborn G.A."/>
            <person name="Rosendale A.J."/>
            <person name="Cridge A.G."/>
            <person name="Munoz-Torres M.C."/>
            <person name="Bain P.A."/>
            <person name="Manny A.R."/>
            <person name="Major K.M."/>
            <person name="Lambert F.N."/>
            <person name="Vulpe C.D."/>
            <person name="Tuck P."/>
            <person name="Blalock B.J."/>
            <person name="Lin Y.-Y."/>
            <person name="Smith M.E."/>
            <person name="Ochoa-Acuna H."/>
            <person name="Chen M.-J.M."/>
            <person name="Childers C.P."/>
            <person name="Qu J."/>
            <person name="Dugan S."/>
            <person name="Lee S.L."/>
            <person name="Chao H."/>
            <person name="Dinh H."/>
            <person name="Han Y."/>
            <person name="Doddapaneni H."/>
            <person name="Worley K.C."/>
            <person name="Muzny D.M."/>
            <person name="Gibbs R.A."/>
            <person name="Richards S."/>
        </authorList>
    </citation>
    <scope>NUCLEOTIDE SEQUENCE</scope>
    <source>
        <strain evidence="8">HAZT.00-mixed</strain>
        <tissue evidence="8">Whole organism</tissue>
    </source>
</reference>
<feature type="domain" description="Amino acid transporter transmembrane" evidence="7">
    <location>
        <begin position="213"/>
        <end position="315"/>
    </location>
</feature>
<dbReference type="AlphaFoldDB" id="A0A6A0GTJ9"/>
<evidence type="ECO:0000259" key="7">
    <source>
        <dbReference type="Pfam" id="PF01490"/>
    </source>
</evidence>